<evidence type="ECO:0000313" key="10">
    <source>
        <dbReference type="EMBL" id="GAA0171793.1"/>
    </source>
</evidence>
<keyword evidence="5 7" id="KW-0408">Iron</keyword>
<evidence type="ECO:0000256" key="1">
    <source>
        <dbReference type="ARBA" id="ARBA00010617"/>
    </source>
</evidence>
<dbReference type="SUPFAM" id="SSF48264">
    <property type="entry name" value="Cytochrome P450"/>
    <property type="match status" value="1"/>
</dbReference>
<evidence type="ECO:0000256" key="9">
    <source>
        <dbReference type="SAM" id="Phobius"/>
    </source>
</evidence>
<keyword evidence="9" id="KW-0472">Membrane</keyword>
<dbReference type="EMBL" id="BAABME010007826">
    <property type="protein sequence ID" value="GAA0171793.1"/>
    <property type="molecule type" value="Genomic_DNA"/>
</dbReference>
<evidence type="ECO:0000256" key="8">
    <source>
        <dbReference type="RuleBase" id="RU000461"/>
    </source>
</evidence>
<evidence type="ECO:0000256" key="2">
    <source>
        <dbReference type="ARBA" id="ARBA00022617"/>
    </source>
</evidence>
<evidence type="ECO:0000256" key="5">
    <source>
        <dbReference type="ARBA" id="ARBA00023004"/>
    </source>
</evidence>
<evidence type="ECO:0000256" key="6">
    <source>
        <dbReference type="ARBA" id="ARBA00023033"/>
    </source>
</evidence>
<dbReference type="InterPro" id="IPR002401">
    <property type="entry name" value="Cyt_P450_E_grp-I"/>
</dbReference>
<keyword evidence="11" id="KW-1185">Reference proteome</keyword>
<reference evidence="10 11" key="1">
    <citation type="submission" date="2024-01" db="EMBL/GenBank/DDBJ databases">
        <title>The complete chloroplast genome sequence of Lithospermum erythrorhizon: insights into the phylogenetic relationship among Boraginaceae species and the maternal lineages of purple gromwells.</title>
        <authorList>
            <person name="Okada T."/>
            <person name="Watanabe K."/>
        </authorList>
    </citation>
    <scope>NUCLEOTIDE SEQUENCE [LARGE SCALE GENOMIC DNA]</scope>
</reference>
<dbReference type="GO" id="GO:0016705">
    <property type="term" value="F:oxidoreductase activity, acting on paired donors, with incorporation or reduction of molecular oxygen"/>
    <property type="evidence" value="ECO:0007669"/>
    <property type="project" value="InterPro"/>
</dbReference>
<dbReference type="GO" id="GO:0005506">
    <property type="term" value="F:iron ion binding"/>
    <property type="evidence" value="ECO:0007669"/>
    <property type="project" value="InterPro"/>
</dbReference>
<evidence type="ECO:0000256" key="4">
    <source>
        <dbReference type="ARBA" id="ARBA00023002"/>
    </source>
</evidence>
<dbReference type="GO" id="GO:0020037">
    <property type="term" value="F:heme binding"/>
    <property type="evidence" value="ECO:0007669"/>
    <property type="project" value="InterPro"/>
</dbReference>
<dbReference type="FunFam" id="1.10.630.10:FF:000007">
    <property type="entry name" value="Cytochrome P450 76C4"/>
    <property type="match status" value="1"/>
</dbReference>
<keyword evidence="6 8" id="KW-0503">Monooxygenase</keyword>
<name>A0AAV3R948_LITER</name>
<dbReference type="Gene3D" id="1.10.630.10">
    <property type="entry name" value="Cytochrome P450"/>
    <property type="match status" value="1"/>
</dbReference>
<proteinExistence type="inferred from homology"/>
<dbReference type="PRINTS" id="PR00385">
    <property type="entry name" value="P450"/>
</dbReference>
<dbReference type="CDD" id="cd11073">
    <property type="entry name" value="CYP76-like"/>
    <property type="match status" value="1"/>
</dbReference>
<comment type="caution">
    <text evidence="10">The sequence shown here is derived from an EMBL/GenBank/DDBJ whole genome shotgun (WGS) entry which is preliminary data.</text>
</comment>
<comment type="similarity">
    <text evidence="1 8">Belongs to the cytochrome P450 family.</text>
</comment>
<keyword evidence="4 8" id="KW-0560">Oxidoreductase</keyword>
<evidence type="ECO:0000313" key="11">
    <source>
        <dbReference type="Proteomes" id="UP001454036"/>
    </source>
</evidence>
<dbReference type="InterPro" id="IPR036396">
    <property type="entry name" value="Cyt_P450_sf"/>
</dbReference>
<dbReference type="InterPro" id="IPR001128">
    <property type="entry name" value="Cyt_P450"/>
</dbReference>
<dbReference type="GO" id="GO:0004497">
    <property type="term" value="F:monooxygenase activity"/>
    <property type="evidence" value="ECO:0007669"/>
    <property type="project" value="UniProtKB-KW"/>
</dbReference>
<evidence type="ECO:0000256" key="7">
    <source>
        <dbReference type="PIRSR" id="PIRSR602401-1"/>
    </source>
</evidence>
<dbReference type="Pfam" id="PF00067">
    <property type="entry name" value="p450"/>
    <property type="match status" value="1"/>
</dbReference>
<accession>A0AAV3R948</accession>
<dbReference type="PANTHER" id="PTHR47950:SF14">
    <property type="entry name" value="CYTOCHROME P450 76A2-LIKE ISOFORM X1"/>
    <property type="match status" value="1"/>
</dbReference>
<organism evidence="10 11">
    <name type="scientific">Lithospermum erythrorhizon</name>
    <name type="common">Purple gromwell</name>
    <name type="synonym">Lithospermum officinale var. erythrorhizon</name>
    <dbReference type="NCBI Taxonomy" id="34254"/>
    <lineage>
        <taxon>Eukaryota</taxon>
        <taxon>Viridiplantae</taxon>
        <taxon>Streptophyta</taxon>
        <taxon>Embryophyta</taxon>
        <taxon>Tracheophyta</taxon>
        <taxon>Spermatophyta</taxon>
        <taxon>Magnoliopsida</taxon>
        <taxon>eudicotyledons</taxon>
        <taxon>Gunneridae</taxon>
        <taxon>Pentapetalae</taxon>
        <taxon>asterids</taxon>
        <taxon>lamiids</taxon>
        <taxon>Boraginales</taxon>
        <taxon>Boraginaceae</taxon>
        <taxon>Boraginoideae</taxon>
        <taxon>Lithospermeae</taxon>
        <taxon>Lithospermum</taxon>
    </lineage>
</organism>
<keyword evidence="3 7" id="KW-0479">Metal-binding</keyword>
<dbReference type="PROSITE" id="PS00086">
    <property type="entry name" value="CYTOCHROME_P450"/>
    <property type="match status" value="1"/>
</dbReference>
<gene>
    <name evidence="10" type="ORF">LIER_25747</name>
</gene>
<dbReference type="PANTHER" id="PTHR47950">
    <property type="entry name" value="CYTOCHROME P450, FAMILY 76, SUBFAMILY C, POLYPEPTIDE 5-RELATED"/>
    <property type="match status" value="1"/>
</dbReference>
<protein>
    <submittedName>
        <fullName evidence="10">Oxygenase</fullName>
    </submittedName>
</protein>
<comment type="cofactor">
    <cofactor evidence="7">
        <name>heme</name>
        <dbReference type="ChEBI" id="CHEBI:30413"/>
    </cofactor>
</comment>
<sequence length="506" mass="57903">MEWVPSLISVAMMLLSAFAFLFMPKASNLKRKLPPGPPGWPLFGHMFNLGTDPHITTAKLKEIYGPVLWLQIGSLNTMVILTAKAAAEFFKNHDISFADRNLVEVLHSHNFHKSSLVLAPYGTHWRVLRRLCTVEMFVQKKINETESVRRKCIDDMLLWIEEETNSNMEDGGGILVTRFIFLAAFNMLGNLMLSRNLVDPKSKKASEFYTAMMGVMEWPGKPNISDVFSFLKPFDLQGLKKKCDRDVGKALEIASAFVKQRLNEQNEGQEKRKDFLDVLVEFEGIGKDESDKLSEHDINVFIVEMFLAGSETTSSSTEWVLTELLRHPEEMAKVQAEIDNVVEARRKFEEKYIDKLPYLQAVVKEVFRLHPPLPFLVPRKATGDTNFMDYQIPKNTQVFVNAWAIGRDPDTWDDPMSFKPQRFIDSKIDYKGQHFELIPFGAGRRMCAAIPLAHRMLHVVLGSLLHEFNWELDGSIKGKPIDMRDKVGSTMRKLMPLKVVPRKRTV</sequence>
<dbReference type="InterPro" id="IPR017972">
    <property type="entry name" value="Cyt_P450_CS"/>
</dbReference>
<keyword evidence="9" id="KW-1133">Transmembrane helix</keyword>
<keyword evidence="9" id="KW-0812">Transmembrane</keyword>
<evidence type="ECO:0000256" key="3">
    <source>
        <dbReference type="ARBA" id="ARBA00022723"/>
    </source>
</evidence>
<dbReference type="Proteomes" id="UP001454036">
    <property type="component" value="Unassembled WGS sequence"/>
</dbReference>
<feature type="binding site" description="axial binding residue" evidence="7">
    <location>
        <position position="447"/>
    </location>
    <ligand>
        <name>heme</name>
        <dbReference type="ChEBI" id="CHEBI:30413"/>
    </ligand>
    <ligandPart>
        <name>Fe</name>
        <dbReference type="ChEBI" id="CHEBI:18248"/>
    </ligandPart>
</feature>
<keyword evidence="2 7" id="KW-0349">Heme</keyword>
<feature type="transmembrane region" description="Helical" evidence="9">
    <location>
        <begin position="6"/>
        <end position="23"/>
    </location>
</feature>
<dbReference type="PRINTS" id="PR00463">
    <property type="entry name" value="EP450I"/>
</dbReference>
<dbReference type="AlphaFoldDB" id="A0AAV3R948"/>